<evidence type="ECO:0000313" key="3">
    <source>
        <dbReference type="Proteomes" id="UP000521943"/>
    </source>
</evidence>
<reference evidence="2 3" key="1">
    <citation type="submission" date="2020-07" db="EMBL/GenBank/DDBJ databases">
        <title>Comparative genomics of pyrophilous fungi reveals a link between fire events and developmental genes.</title>
        <authorList>
            <consortium name="DOE Joint Genome Institute"/>
            <person name="Steindorff A.S."/>
            <person name="Carver A."/>
            <person name="Calhoun S."/>
            <person name="Stillman K."/>
            <person name="Liu H."/>
            <person name="Lipzen A."/>
            <person name="Pangilinan J."/>
            <person name="Labutti K."/>
            <person name="Bruns T.D."/>
            <person name="Grigoriev I.V."/>
        </authorList>
    </citation>
    <scope>NUCLEOTIDE SEQUENCE [LARGE SCALE GENOMIC DNA]</scope>
    <source>
        <strain evidence="2 3">CBS 144469</strain>
    </source>
</reference>
<accession>A0A8H6H8L1</accession>
<protein>
    <submittedName>
        <fullName evidence="2">Uncharacterized protein</fullName>
    </submittedName>
</protein>
<evidence type="ECO:0000256" key="1">
    <source>
        <dbReference type="SAM" id="MobiDB-lite"/>
    </source>
</evidence>
<dbReference type="OrthoDB" id="2677917at2759"/>
<feature type="region of interest" description="Disordered" evidence="1">
    <location>
        <begin position="42"/>
        <end position="61"/>
    </location>
</feature>
<evidence type="ECO:0000313" key="2">
    <source>
        <dbReference type="EMBL" id="KAF6741551.1"/>
    </source>
</evidence>
<sequence length="77" mass="8405">KGMKAPVYAFFKPDPIFQHIDSRPCHVFTCAAAPLPEPYQLPSAATLDTKDSNSTSGLRKHTEKCWGAEVLKAAQST</sequence>
<name>A0A8H6H8L1_9AGAR</name>
<comment type="caution">
    <text evidence="2">The sequence shown here is derived from an EMBL/GenBank/DDBJ whole genome shotgun (WGS) entry which is preliminary data.</text>
</comment>
<feature type="non-terminal residue" evidence="2">
    <location>
        <position position="1"/>
    </location>
</feature>
<dbReference type="Proteomes" id="UP000521943">
    <property type="component" value="Unassembled WGS sequence"/>
</dbReference>
<proteinExistence type="predicted"/>
<dbReference type="EMBL" id="JACGCI010000234">
    <property type="protein sequence ID" value="KAF6741551.1"/>
    <property type="molecule type" value="Genomic_DNA"/>
</dbReference>
<gene>
    <name evidence="2" type="ORF">DFP72DRAFT_775333</name>
</gene>
<dbReference type="AlphaFoldDB" id="A0A8H6H8L1"/>
<organism evidence="2 3">
    <name type="scientific">Ephemerocybe angulata</name>
    <dbReference type="NCBI Taxonomy" id="980116"/>
    <lineage>
        <taxon>Eukaryota</taxon>
        <taxon>Fungi</taxon>
        <taxon>Dikarya</taxon>
        <taxon>Basidiomycota</taxon>
        <taxon>Agaricomycotina</taxon>
        <taxon>Agaricomycetes</taxon>
        <taxon>Agaricomycetidae</taxon>
        <taxon>Agaricales</taxon>
        <taxon>Agaricineae</taxon>
        <taxon>Psathyrellaceae</taxon>
        <taxon>Ephemerocybe</taxon>
    </lineage>
</organism>
<keyword evidence="3" id="KW-1185">Reference proteome</keyword>
<feature type="non-terminal residue" evidence="2">
    <location>
        <position position="77"/>
    </location>
</feature>